<dbReference type="SUPFAM" id="SSF53756">
    <property type="entry name" value="UDP-Glycosyltransferase/glycogen phosphorylase"/>
    <property type="match status" value="1"/>
</dbReference>
<dbReference type="EMBL" id="JAGIOO010000001">
    <property type="protein sequence ID" value="MBP2478708.1"/>
    <property type="molecule type" value="Genomic_DNA"/>
</dbReference>
<evidence type="ECO:0008006" key="3">
    <source>
        <dbReference type="Google" id="ProtNLM"/>
    </source>
</evidence>
<sequence length="440" mass="47804">MKIALVSGDGLPASGLLTVFRSVLGLLGDRVDYPVPADLGYSWRPDKPAYFPAGPADPVTPDWLLVSSEVPVPDSEAELLAIRDAVARAATLSEHARTLLRQRIEALAAPYERYFRAWLDRHRPDWVVAVNLTLSDAVPVTLALHRAIAASRANLLCWDHDLFGSCAVFEHGERVYPLRPNEFTPLPGPEHRWAVVSGALADEAEGYGTGTRPVVVPNVLPQIPSTVDKLHHDFRTAHELAPDRPVLLAPVRVFRVKGVELSVRLFAQVREAARRRGEPEPYLLVFGALDEDPDYARTVLTEVRATGTGADIRFLNGVPLGSGYVGGTPRLAETDLLALADAVLFTPSRPDVETIGLGPALAAAAGIPCAVTPYDAYHEVYGPDFHAVHVGQEGAPDRLLDLLAARRSGAAWYTEQVAANRELVARVFPEQPWRALLASL</sequence>
<accession>A0ABS5AQ61</accession>
<keyword evidence="2" id="KW-1185">Reference proteome</keyword>
<dbReference type="Gene3D" id="3.40.50.2000">
    <property type="entry name" value="Glycogen Phosphorylase B"/>
    <property type="match status" value="1"/>
</dbReference>
<gene>
    <name evidence="1" type="ORF">JOF53_007580</name>
</gene>
<evidence type="ECO:0000313" key="2">
    <source>
        <dbReference type="Proteomes" id="UP001519363"/>
    </source>
</evidence>
<dbReference type="RefSeq" id="WP_086781792.1">
    <property type="nucleotide sequence ID" value="NZ_JAGIOO010000001.1"/>
</dbReference>
<dbReference type="Proteomes" id="UP001519363">
    <property type="component" value="Unassembled WGS sequence"/>
</dbReference>
<reference evidence="1 2" key="1">
    <citation type="submission" date="2021-03" db="EMBL/GenBank/DDBJ databases">
        <title>Sequencing the genomes of 1000 actinobacteria strains.</title>
        <authorList>
            <person name="Klenk H.-P."/>
        </authorList>
    </citation>
    <scope>NUCLEOTIDE SEQUENCE [LARGE SCALE GENOMIC DNA]</scope>
    <source>
        <strain evidence="1 2">DSM 44580</strain>
    </source>
</reference>
<protein>
    <recommendedName>
        <fullName evidence="3">Glycosyl transferases group 1</fullName>
    </recommendedName>
</protein>
<comment type="caution">
    <text evidence="1">The sequence shown here is derived from an EMBL/GenBank/DDBJ whole genome shotgun (WGS) entry which is preliminary data.</text>
</comment>
<proteinExistence type="predicted"/>
<name>A0ABS5AQ61_9PSEU</name>
<organism evidence="1 2">
    <name type="scientific">Crossiella equi</name>
    <dbReference type="NCBI Taxonomy" id="130796"/>
    <lineage>
        <taxon>Bacteria</taxon>
        <taxon>Bacillati</taxon>
        <taxon>Actinomycetota</taxon>
        <taxon>Actinomycetes</taxon>
        <taxon>Pseudonocardiales</taxon>
        <taxon>Pseudonocardiaceae</taxon>
        <taxon>Crossiella</taxon>
    </lineage>
</organism>
<evidence type="ECO:0000313" key="1">
    <source>
        <dbReference type="EMBL" id="MBP2478708.1"/>
    </source>
</evidence>